<dbReference type="SMART" id="SM00028">
    <property type="entry name" value="TPR"/>
    <property type="match status" value="3"/>
</dbReference>
<dbReference type="Gene3D" id="1.25.40.10">
    <property type="entry name" value="Tetratricopeptide repeat domain"/>
    <property type="match status" value="2"/>
</dbReference>
<gene>
    <name evidence="2" type="ORF">GCM10009682_62910</name>
</gene>
<dbReference type="PROSITE" id="PS50005">
    <property type="entry name" value="TPR"/>
    <property type="match status" value="1"/>
</dbReference>
<dbReference type="RefSeq" id="WP_344140376.1">
    <property type="nucleotide sequence ID" value="NZ_BAAALT010000296.1"/>
</dbReference>
<dbReference type="Proteomes" id="UP001500218">
    <property type="component" value="Unassembled WGS sequence"/>
</dbReference>
<dbReference type="InterPro" id="IPR019734">
    <property type="entry name" value="TPR_rpt"/>
</dbReference>
<keyword evidence="1" id="KW-0802">TPR repeat</keyword>
<proteinExistence type="predicted"/>
<evidence type="ECO:0000313" key="2">
    <source>
        <dbReference type="EMBL" id="GAA1836263.1"/>
    </source>
</evidence>
<reference evidence="3" key="1">
    <citation type="journal article" date="2019" name="Int. J. Syst. Evol. Microbiol.">
        <title>The Global Catalogue of Microorganisms (GCM) 10K type strain sequencing project: providing services to taxonomists for standard genome sequencing and annotation.</title>
        <authorList>
            <consortium name="The Broad Institute Genomics Platform"/>
            <consortium name="The Broad Institute Genome Sequencing Center for Infectious Disease"/>
            <person name="Wu L."/>
            <person name="Ma J."/>
        </authorList>
    </citation>
    <scope>NUCLEOTIDE SEQUENCE [LARGE SCALE GENOMIC DNA]</scope>
    <source>
        <strain evidence="3">JCM 13250</strain>
    </source>
</reference>
<evidence type="ECO:0000313" key="3">
    <source>
        <dbReference type="Proteomes" id="UP001500218"/>
    </source>
</evidence>
<dbReference type="EMBL" id="BAAALT010000296">
    <property type="protein sequence ID" value="GAA1836263.1"/>
    <property type="molecule type" value="Genomic_DNA"/>
</dbReference>
<accession>A0ABP4Z3G2</accession>
<comment type="caution">
    <text evidence="2">The sequence shown here is derived from an EMBL/GenBank/DDBJ whole genome shotgun (WGS) entry which is preliminary data.</text>
</comment>
<organism evidence="2 3">
    <name type="scientific">Luedemannella flava</name>
    <dbReference type="NCBI Taxonomy" id="349316"/>
    <lineage>
        <taxon>Bacteria</taxon>
        <taxon>Bacillati</taxon>
        <taxon>Actinomycetota</taxon>
        <taxon>Actinomycetes</taxon>
        <taxon>Micromonosporales</taxon>
        <taxon>Micromonosporaceae</taxon>
        <taxon>Luedemannella</taxon>
    </lineage>
</organism>
<evidence type="ECO:0000256" key="1">
    <source>
        <dbReference type="PROSITE-ProRule" id="PRU00339"/>
    </source>
</evidence>
<dbReference type="PANTHER" id="PTHR44366">
    <property type="entry name" value="UDP-N-ACETYLGLUCOSAMINE--PEPTIDE N-ACETYLGLUCOSAMINYLTRANSFERASE 110 KDA SUBUNIT"/>
    <property type="match status" value="1"/>
</dbReference>
<dbReference type="PANTHER" id="PTHR44366:SF1">
    <property type="entry name" value="UDP-N-ACETYLGLUCOSAMINE--PEPTIDE N-ACETYLGLUCOSAMINYLTRANSFERASE 110 KDA SUBUNIT"/>
    <property type="match status" value="1"/>
</dbReference>
<protein>
    <recommendedName>
        <fullName evidence="4">Tetratricopeptide repeat protein</fullName>
    </recommendedName>
</protein>
<dbReference type="InterPro" id="IPR037919">
    <property type="entry name" value="OGT"/>
</dbReference>
<sequence length="396" mass="41657">MKKLVGPVVAVVVLAALITVAGAVLGRPSGPRAAATAVAPPQDPLVVAVAAAQRRLAEVPGDWPTWARLGLAYVERARVTADPAYYPKAEGALRESLRLRPDGNADALTGLGALANARHDFAAARSFAQQALRLNGFDAAAYGVLADAHTQLGEAKQATAAVQKMLDLRPELPALARAAYDLEQHGRVADARDLWLRALDQAPLDAAYIHTQLGDLAWHTGDRAEACARYAAALDAQPGFPAAQPGLARVLAADGDADAALAVWARVTRRTPAPSLLIEYAGELRRVGRYSDADSQFDLAEAALRLFAASGGRDDLGEAELAIARGDADPAVAAARREWSRRTHADVADVLGWALHLAGDDAAALRYARAAASPGSRDTRYADHLAAIESALRSPR</sequence>
<feature type="repeat" description="TPR" evidence="1">
    <location>
        <begin position="139"/>
        <end position="172"/>
    </location>
</feature>
<name>A0ABP4Z3G2_9ACTN</name>
<dbReference type="SUPFAM" id="SSF48452">
    <property type="entry name" value="TPR-like"/>
    <property type="match status" value="1"/>
</dbReference>
<evidence type="ECO:0008006" key="4">
    <source>
        <dbReference type="Google" id="ProtNLM"/>
    </source>
</evidence>
<dbReference type="InterPro" id="IPR011990">
    <property type="entry name" value="TPR-like_helical_dom_sf"/>
</dbReference>
<keyword evidence="3" id="KW-1185">Reference proteome</keyword>